<feature type="transmembrane region" description="Helical" evidence="1">
    <location>
        <begin position="12"/>
        <end position="33"/>
    </location>
</feature>
<proteinExistence type="predicted"/>
<feature type="transmembrane region" description="Helical" evidence="1">
    <location>
        <begin position="256"/>
        <end position="274"/>
    </location>
</feature>
<sequence>MSLLGLVVKSRFTGPYVVLLGVSTAYITLQALLMPKLDLAPFALMAVSLDALITALAVLGGGPLVLRADLDFLLQTPVGRWALAASLYAAQLLLYWPFFLYVVSMSLLVPYLGLAESLAASLALTALAVSASVSFYRLPLKLRALAAGVLGAWLISPALGWPYAPTSALLGSPAGLALAAAAASALSALALSELRRLESYVYPHGGAELAGREVSFRGAGPVKAVYLLKLHNVSVVGRGAWGGVQYRTGRVGMGRLVLAVSAASAAYLAASMAYGGPIPAIVAVFAASAASASLMGAGAVANERLWISAASLGVRYMRHMLFAIAASTAVFLSPLAAAGAAAWLLGSRYGLGVAIAALGQIPPFASLYAYIFSLVSPYQIKGEHTWPLRVGLRTFLLSLSAFASFAAGAAAVASPIAGLYASAILYASLLAISLRKPLEKSLESLVLNGFV</sequence>
<keyword evidence="1" id="KW-0472">Membrane</keyword>
<evidence type="ECO:0000313" key="2">
    <source>
        <dbReference type="EMBL" id="AEA12989.1"/>
    </source>
</evidence>
<feature type="transmembrane region" description="Helical" evidence="1">
    <location>
        <begin position="351"/>
        <end position="371"/>
    </location>
</feature>
<evidence type="ECO:0000256" key="1">
    <source>
        <dbReference type="SAM" id="Phobius"/>
    </source>
</evidence>
<dbReference type="HOGENOM" id="CLU_606392_0_0_2"/>
<dbReference type="Proteomes" id="UP000008138">
    <property type="component" value="Chromosome"/>
</dbReference>
<feature type="transmembrane region" description="Helical" evidence="1">
    <location>
        <begin position="392"/>
        <end position="411"/>
    </location>
</feature>
<dbReference type="AlphaFoldDB" id="F2L262"/>
<feature type="transmembrane region" description="Helical" evidence="1">
    <location>
        <begin position="78"/>
        <end position="98"/>
    </location>
</feature>
<feature type="transmembrane region" description="Helical" evidence="1">
    <location>
        <begin position="170"/>
        <end position="191"/>
    </location>
</feature>
<gene>
    <name evidence="2" type="ordered locus">TUZN_1518</name>
</gene>
<dbReference type="RefSeq" id="WP_013680324.1">
    <property type="nucleotide sequence ID" value="NC_015315.1"/>
</dbReference>
<feature type="transmembrane region" description="Helical" evidence="1">
    <location>
        <begin position="39"/>
        <end position="66"/>
    </location>
</feature>
<dbReference type="eggNOG" id="arCOG03849">
    <property type="taxonomic scope" value="Archaea"/>
</dbReference>
<dbReference type="STRING" id="999630.TUZN_1518"/>
<feature type="transmembrane region" description="Helical" evidence="1">
    <location>
        <begin position="145"/>
        <end position="164"/>
    </location>
</feature>
<organism evidence="2 3">
    <name type="scientific">Thermoproteus uzoniensis (strain 768-20)</name>
    <dbReference type="NCBI Taxonomy" id="999630"/>
    <lineage>
        <taxon>Archaea</taxon>
        <taxon>Thermoproteota</taxon>
        <taxon>Thermoprotei</taxon>
        <taxon>Thermoproteales</taxon>
        <taxon>Thermoproteaceae</taxon>
        <taxon>Thermoproteus</taxon>
    </lineage>
</organism>
<feature type="transmembrane region" description="Helical" evidence="1">
    <location>
        <begin position="321"/>
        <end position="345"/>
    </location>
</feature>
<protein>
    <submittedName>
        <fullName evidence="2">Uncharacterized protein</fullName>
    </submittedName>
</protein>
<dbReference type="GeneID" id="10361042"/>
<keyword evidence="3" id="KW-1185">Reference proteome</keyword>
<keyword evidence="1" id="KW-1133">Transmembrane helix</keyword>
<feature type="transmembrane region" description="Helical" evidence="1">
    <location>
        <begin position="118"/>
        <end position="138"/>
    </location>
</feature>
<keyword evidence="1" id="KW-0812">Transmembrane</keyword>
<evidence type="ECO:0000313" key="3">
    <source>
        <dbReference type="Proteomes" id="UP000008138"/>
    </source>
</evidence>
<dbReference type="KEGG" id="tuz:TUZN_1518"/>
<dbReference type="EMBL" id="CP002590">
    <property type="protein sequence ID" value="AEA12989.1"/>
    <property type="molecule type" value="Genomic_DNA"/>
</dbReference>
<feature type="transmembrane region" description="Helical" evidence="1">
    <location>
        <begin position="280"/>
        <end position="301"/>
    </location>
</feature>
<reference evidence="2 3" key="1">
    <citation type="journal article" date="2011" name="J. Bacteriol.">
        <title>Complete genome sequence of the thermoacidophilic crenarchaeon Thermoproteus uzoniensis 768-20.</title>
        <authorList>
            <person name="Mardanov A.V."/>
            <person name="Gumerov V.M."/>
            <person name="Beletsky A.V."/>
            <person name="Prokofeva M.I."/>
            <person name="Bonch-Osmolovskaya E.A."/>
            <person name="Ravin N.V."/>
            <person name="Skryabin K.G."/>
        </authorList>
    </citation>
    <scope>NUCLEOTIDE SEQUENCE [LARGE SCALE GENOMIC DNA]</scope>
    <source>
        <strain evidence="2 3">768-20</strain>
    </source>
</reference>
<reference key="2">
    <citation type="submission" date="2011-03" db="EMBL/GenBank/DDBJ databases">
        <title>Complete genome sequence of the thermoacidophilic crenarchaeon Thermoproteus uzoniensis 768-20.</title>
        <authorList>
            <person name="Mardanov A.V."/>
            <person name="Gumerov V.M."/>
            <person name="Beletsky A.V."/>
            <person name="Prokofeva M.I."/>
            <person name="Bonch-Osmolovskaya E.A."/>
            <person name="Ravin N.V."/>
            <person name="Skryabin K.G."/>
        </authorList>
    </citation>
    <scope>NUCLEOTIDE SEQUENCE</scope>
    <source>
        <strain>768-20</strain>
    </source>
</reference>
<name>F2L262_THEU7</name>
<accession>F2L262</accession>